<name>E0Y0F7_9PROT</name>
<feature type="domain" description="Heparinase II/III-like C-terminal" evidence="2">
    <location>
        <begin position="298"/>
        <end position="532"/>
    </location>
</feature>
<dbReference type="Gene3D" id="1.50.10.100">
    <property type="entry name" value="Chondroitin AC/alginate lyase"/>
    <property type="match status" value="1"/>
</dbReference>
<accession>E0Y0F7</accession>
<proteinExistence type="predicted"/>
<evidence type="ECO:0000256" key="1">
    <source>
        <dbReference type="ARBA" id="ARBA00004196"/>
    </source>
</evidence>
<protein>
    <submittedName>
        <fullName evidence="3">Uncharacterized protein conserved in bacteria</fullName>
    </submittedName>
</protein>
<dbReference type="InterPro" id="IPR008929">
    <property type="entry name" value="Chondroitin_lyas"/>
</dbReference>
<dbReference type="GO" id="GO:0030313">
    <property type="term" value="C:cell envelope"/>
    <property type="evidence" value="ECO:0007669"/>
    <property type="project" value="UniProtKB-SubCell"/>
</dbReference>
<organism evidence="3">
    <name type="scientific">uncultured alpha proteobacterium EB080_L06A09</name>
    <dbReference type="NCBI Taxonomy" id="710794"/>
    <lineage>
        <taxon>Bacteria</taxon>
        <taxon>Pseudomonadati</taxon>
        <taxon>Pseudomonadota</taxon>
        <taxon>Alphaproteobacteria</taxon>
        <taxon>environmental samples</taxon>
    </lineage>
</organism>
<reference evidence="3" key="1">
    <citation type="journal article" date="2011" name="Environ. Microbiol.">
        <title>Time-series analyses of Monterey Bay coastal microbial picoplankton using a 'genome proxy' microarray.</title>
        <authorList>
            <person name="Rich V.I."/>
            <person name="Pham V.D."/>
            <person name="Eppley J."/>
            <person name="Shi Y."/>
            <person name="DeLong E.F."/>
        </authorList>
    </citation>
    <scope>NUCLEOTIDE SEQUENCE</scope>
</reference>
<evidence type="ECO:0000313" key="3">
    <source>
        <dbReference type="EMBL" id="ADI20148.1"/>
    </source>
</evidence>
<dbReference type="AlphaFoldDB" id="E0Y0F7"/>
<sequence length="535" mass="60011">MSISGYNIRNTIAVGRSKISLPTKSFVYLPEPYTIGSYERGVQLKNGLFLFMGHLIESPNTSIWDINVPSAIYEDELHGFAWLDDLAAEGSKFTRDLARQWLWEWIDRYGNGNNWKPQLTGRRVVRFINHSQMLLSKATAKQKKIFFKLLGQQTNFLFSGYKSETSNLKRLEALSGLIYCSAILKGKKFFLKSALRKIAREASRCVDANGNIRTRNPEELFIILMMLSWSNSAAIKANKFVLKKHKKIMEVLAVDIRSLRLGNGCLVHFHGGGRGDVGCIDQILSSIKLPNIKIKTNTMDYYRVVKNKTVLILDGGEQLMNSNSSFSALSFELSSGFEELIVNIGPGSIFGDEWLDFSQKLYAHSGVCVANSSPGNKRTKIVPVVEHSNDLNNDIIVSSHDGYNDTHGVIHHRKIKMSSNGNLVSGLDTIKSESINQRKVFDNWIKSKNEKFIPFSAQFHIAPNIEINPSDDNKKVTLKTLRGVVWTFEALNGEISIQDSAFMQFGELSPRAAKQIVVTSAAIDYEGAIEWALSK</sequence>
<dbReference type="Pfam" id="PF07940">
    <property type="entry name" value="Hepar_II_III_C"/>
    <property type="match status" value="1"/>
</dbReference>
<dbReference type="EMBL" id="GU474938">
    <property type="protein sequence ID" value="ADI20148.1"/>
    <property type="molecule type" value="Genomic_DNA"/>
</dbReference>
<evidence type="ECO:0000259" key="2">
    <source>
        <dbReference type="Pfam" id="PF07940"/>
    </source>
</evidence>
<dbReference type="InterPro" id="IPR012480">
    <property type="entry name" value="Hepar_II_III_C"/>
</dbReference>
<comment type="subcellular location">
    <subcellularLocation>
        <location evidence="1">Cell envelope</location>
    </subcellularLocation>
</comment>
<dbReference type="Gene3D" id="2.70.98.70">
    <property type="match status" value="1"/>
</dbReference>
<dbReference type="GO" id="GO:0016829">
    <property type="term" value="F:lyase activity"/>
    <property type="evidence" value="ECO:0007669"/>
    <property type="project" value="InterPro"/>
</dbReference>